<keyword evidence="6 7" id="KW-0472">Membrane</keyword>
<dbReference type="PANTHER" id="PTHR30161:SF1">
    <property type="entry name" value="FLAGELLAR BIOSYNTHESIS PROTEIN FLHA-RELATED"/>
    <property type="match status" value="1"/>
</dbReference>
<feature type="transmembrane region" description="Helical" evidence="7">
    <location>
        <begin position="282"/>
        <end position="298"/>
    </location>
</feature>
<comment type="function">
    <text evidence="7">Required for formation of the rod structure of the flagellar apparatus. Together with FliI and FliH, may constitute the export apparatus of flagellin.</text>
</comment>
<evidence type="ECO:0000256" key="4">
    <source>
        <dbReference type="ARBA" id="ARBA00022692"/>
    </source>
</evidence>
<comment type="caution">
    <text evidence="7">Lacks conserved residue(s) required for the propagation of feature annotation.</text>
</comment>
<dbReference type="NCBIfam" id="TIGR01398">
    <property type="entry name" value="FlhA"/>
    <property type="match status" value="1"/>
</dbReference>
<proteinExistence type="inferred from homology"/>
<dbReference type="PANTHER" id="PTHR30161">
    <property type="entry name" value="FLAGELLAR EXPORT PROTEIN, MEMBRANE FLHA SUBUNIT-RELATED"/>
    <property type="match status" value="1"/>
</dbReference>
<evidence type="ECO:0000256" key="3">
    <source>
        <dbReference type="ARBA" id="ARBA00022475"/>
    </source>
</evidence>
<reference evidence="8 9" key="1">
    <citation type="submission" date="2023-03" db="EMBL/GenBank/DDBJ databases">
        <title>Novel Species.</title>
        <authorList>
            <person name="Ma S."/>
        </authorList>
    </citation>
    <scope>NUCLEOTIDE SEQUENCE [LARGE SCALE GENOMIC DNA]</scope>
    <source>
        <strain evidence="8 9">B11</strain>
    </source>
</reference>
<keyword evidence="8" id="KW-0969">Cilium</keyword>
<dbReference type="PROSITE" id="PS00994">
    <property type="entry name" value="FHIPEP"/>
    <property type="match status" value="1"/>
</dbReference>
<dbReference type="PRINTS" id="PR00949">
    <property type="entry name" value="TYPE3IMAPROT"/>
</dbReference>
<keyword evidence="7" id="KW-0653">Protein transport</keyword>
<keyword evidence="7" id="KW-0813">Transport</keyword>
<evidence type="ECO:0000313" key="8">
    <source>
        <dbReference type="EMBL" id="WZL75921.1"/>
    </source>
</evidence>
<comment type="similarity">
    <text evidence="2 7">Belongs to the FHIPEP (flagella/HR/invasion proteins export pore) family.</text>
</comment>
<evidence type="ECO:0000313" key="9">
    <source>
        <dbReference type="Proteomes" id="UP001461341"/>
    </source>
</evidence>
<dbReference type="RefSeq" id="WP_369018074.1">
    <property type="nucleotide sequence ID" value="NZ_CP121689.1"/>
</dbReference>
<feature type="transmembrane region" description="Helical" evidence="7">
    <location>
        <begin position="75"/>
        <end position="96"/>
    </location>
</feature>
<keyword evidence="5 7" id="KW-1133">Transmembrane helix</keyword>
<evidence type="ECO:0000256" key="6">
    <source>
        <dbReference type="ARBA" id="ARBA00023136"/>
    </source>
</evidence>
<dbReference type="Gene3D" id="1.10.8.540">
    <property type="entry name" value="FHIPEP family, domain 3"/>
    <property type="match status" value="1"/>
</dbReference>
<keyword evidence="3 7" id="KW-1003">Cell membrane</keyword>
<evidence type="ECO:0000256" key="2">
    <source>
        <dbReference type="ARBA" id="ARBA00008835"/>
    </source>
</evidence>
<dbReference type="Gene3D" id="3.40.30.60">
    <property type="entry name" value="FHIPEP family, domain 1"/>
    <property type="match status" value="1"/>
</dbReference>
<dbReference type="Gene3D" id="3.40.50.12790">
    <property type="entry name" value="FHIPEP family, domain 4"/>
    <property type="match status" value="1"/>
</dbReference>
<dbReference type="Proteomes" id="UP001461341">
    <property type="component" value="Chromosome"/>
</dbReference>
<accession>A0ABZ2YCP0</accession>
<keyword evidence="7" id="KW-1006">Bacterial flagellum protein export</keyword>
<dbReference type="InterPro" id="IPR042194">
    <property type="entry name" value="FHIPEP_1"/>
</dbReference>
<dbReference type="InterPro" id="IPR042193">
    <property type="entry name" value="FHIPEP_3"/>
</dbReference>
<dbReference type="PIRSF" id="PIRSF005419">
    <property type="entry name" value="FlhA"/>
    <property type="match status" value="1"/>
</dbReference>
<organism evidence="8 9">
    <name type="scientific">Thermatribacter velox</name>
    <dbReference type="NCBI Taxonomy" id="3039681"/>
    <lineage>
        <taxon>Bacteria</taxon>
        <taxon>Pseudomonadati</taxon>
        <taxon>Atribacterota</taxon>
        <taxon>Atribacteria</taxon>
        <taxon>Atribacterales</taxon>
        <taxon>Thermatribacteraceae</taxon>
        <taxon>Thermatribacter</taxon>
    </lineage>
</organism>
<dbReference type="InterPro" id="IPR001712">
    <property type="entry name" value="T3SS_FHIPEP"/>
</dbReference>
<evidence type="ECO:0000256" key="1">
    <source>
        <dbReference type="ARBA" id="ARBA00004651"/>
    </source>
</evidence>
<keyword evidence="8" id="KW-0966">Cell projection</keyword>
<dbReference type="InterPro" id="IPR025505">
    <property type="entry name" value="FHIPEP_CS"/>
</dbReference>
<gene>
    <name evidence="7 8" type="primary">flhA</name>
    <name evidence="8" type="ORF">QBE54_10110</name>
</gene>
<keyword evidence="7" id="KW-1005">Bacterial flagellum biogenesis</keyword>
<keyword evidence="4 7" id="KW-0812">Transmembrane</keyword>
<keyword evidence="8" id="KW-0282">Flagellum</keyword>
<comment type="subcellular location">
    <subcellularLocation>
        <location evidence="1 7">Cell membrane</location>
        <topology evidence="1 7">Multi-pass membrane protein</topology>
    </subcellularLocation>
</comment>
<feature type="transmembrane region" description="Helical" evidence="7">
    <location>
        <begin position="202"/>
        <end position="223"/>
    </location>
</feature>
<dbReference type="Pfam" id="PF00771">
    <property type="entry name" value="FHIPEP"/>
    <property type="match status" value="1"/>
</dbReference>
<dbReference type="EMBL" id="CP121689">
    <property type="protein sequence ID" value="WZL75921.1"/>
    <property type="molecule type" value="Genomic_DNA"/>
</dbReference>
<feature type="transmembrane region" description="Helical" evidence="7">
    <location>
        <begin position="235"/>
        <end position="261"/>
    </location>
</feature>
<name>A0ABZ2YCP0_9BACT</name>
<evidence type="ECO:0000256" key="7">
    <source>
        <dbReference type="RuleBase" id="RU364093"/>
    </source>
</evidence>
<dbReference type="InterPro" id="IPR042196">
    <property type="entry name" value="FHIPEP_4"/>
</dbReference>
<feature type="transmembrane region" description="Helical" evidence="7">
    <location>
        <begin position="116"/>
        <end position="138"/>
    </location>
</feature>
<sequence length="686" mass="76256">MDSVKTLVRTLESGKKYSDFIFAFVFILIILMMVIPLPPFVVDFFLSCNITLAVLTLLSTSYVTNPLQFSVFPSLLLFATLFRLALNVSTTRLILLHGYAGKLIEAFGHFVVGGNYVVGFIIFLILVIIQFVVITNGANRIAEVAARFTLDAMPGKQMSIDADLNAGLIDENEAKRRRREIERQAEFYGAMDGASKFVRGDAIAGLIITLINFLGGVIVGSMQRGLSMNEALQTYALLTVGDGLVAQIPALLISTASGLIVTRAASEDNLGKDLAREITRTPRVLMIAAFLLLVLGLLPGLPKIPFFLLSLGLAGFSYLRSRAKVEEAAASVEKTPEIEELPRSVEDIAQMIEVDPIELEVGYGLIPLVDPQSGGGLLRRITQMRVNLAREKGFVVPPIRVRDNLHLQPNEYVIKIRGVEVARGEILPNHYLAIHPESREVKIEGIPTKEPAFQLPAYWVNETRREKAEMMGFTLVDPESVLITHLSEVVKKHAHELITRQDVRLLLEQVKKTNQAVVEELIPSLMTVGEVQKVLQYLLMEGVSIRDLPMILEVLADYAPQSKNIEDLTEMVRRRLGRMIVRQYITGDGKLHALALDASLEQKILGVIEGRETIDPERFRKVLQGVSSGIEYLVNAGYFPLLVVTGKIRRGFRDLISGYLPQVVVLAFEEVPRDVEIKIERVVRSE</sequence>
<evidence type="ECO:0000256" key="5">
    <source>
        <dbReference type="ARBA" id="ARBA00022989"/>
    </source>
</evidence>
<feature type="transmembrane region" description="Helical" evidence="7">
    <location>
        <begin position="20"/>
        <end position="38"/>
    </location>
</feature>
<dbReference type="InterPro" id="IPR006301">
    <property type="entry name" value="FlhA"/>
</dbReference>
<protein>
    <recommendedName>
        <fullName evidence="7">Flagellar biosynthesis protein FlhA</fullName>
    </recommendedName>
</protein>
<keyword evidence="9" id="KW-1185">Reference proteome</keyword>